<dbReference type="InterPro" id="IPR002156">
    <property type="entry name" value="RNaseH_domain"/>
</dbReference>
<feature type="region of interest" description="Disordered" evidence="1">
    <location>
        <begin position="621"/>
        <end position="640"/>
    </location>
</feature>
<organism evidence="3 4">
    <name type="scientific">Hydra vulgaris</name>
    <name type="common">Hydra</name>
    <name type="synonym">Hydra attenuata</name>
    <dbReference type="NCBI Taxonomy" id="6087"/>
    <lineage>
        <taxon>Eukaryota</taxon>
        <taxon>Metazoa</taxon>
        <taxon>Cnidaria</taxon>
        <taxon>Hydrozoa</taxon>
        <taxon>Hydroidolina</taxon>
        <taxon>Anthoathecata</taxon>
        <taxon>Aplanulata</taxon>
        <taxon>Hydridae</taxon>
        <taxon>Hydra</taxon>
    </lineage>
</organism>
<keyword evidence="3" id="KW-1185">Reference proteome</keyword>
<dbReference type="GeneID" id="136086402"/>
<dbReference type="CDD" id="cd06222">
    <property type="entry name" value="RNase_H_like"/>
    <property type="match status" value="1"/>
</dbReference>
<dbReference type="Pfam" id="PF23088">
    <property type="entry name" value="DUF7047"/>
    <property type="match status" value="1"/>
</dbReference>
<evidence type="ECO:0000259" key="2">
    <source>
        <dbReference type="PROSITE" id="PS50994"/>
    </source>
</evidence>
<accession>A0ABM4CSA2</accession>
<dbReference type="InterPro" id="IPR055475">
    <property type="entry name" value="DUF7047"/>
</dbReference>
<reference evidence="4" key="1">
    <citation type="submission" date="2025-08" db="UniProtKB">
        <authorList>
            <consortium name="RefSeq"/>
        </authorList>
    </citation>
    <scope>IDENTIFICATION</scope>
</reference>
<protein>
    <submittedName>
        <fullName evidence="4">Uncharacterized protein LOC136086402</fullName>
    </submittedName>
</protein>
<evidence type="ECO:0000313" key="4">
    <source>
        <dbReference type="RefSeq" id="XP_065664772.1"/>
    </source>
</evidence>
<dbReference type="InterPro" id="IPR041588">
    <property type="entry name" value="Integrase_H2C2"/>
</dbReference>
<dbReference type="InterPro" id="IPR012337">
    <property type="entry name" value="RNaseH-like_sf"/>
</dbReference>
<name>A0ABM4CSA2_HYDVU</name>
<sequence length="845" mass="96020">MIIKSVVSAVIDQDELVKSGTSAYVDDIFIDESVVSLDYVKRHFFKYGLESKEGEQIGNDGVRVLGLCVRKVDNKLMWSRGNRVDAISQKLTRRVVFSICGQLVGHLPVCGWLRVICNLLKRKAVSLTKGWDDEICDENVKWVLKEVFAEVERCEPACGDWAVYGDEGKVWVDASSLAMGALIQVGETTVEDATWLRKETSDIHINMAELDAVIRGMKMALMWKLKKVTVFTNSVTVFDWVSDALTAKSRLRSKATGEMLIRRRLSVLQKLIEEYNVSVEVKLIPSKDNLADALTRVRSRWLNKLTVPECRNSCMGIVATKAESISDIHQRTEHFGVNRTLNFVRKAIPTATENDVRNVIKSCEPCQSIDPAPIRWEKGKLDVEGNWERLAMDITHYGTDKFLSLIDCGPSKYALWRQLSSSYGSLAIVRILRLIFCERGAPSEILTDNEPTFKTKEIRSFLDSWGVQIRFRAAYYPEGNGIVERNHPTIKRIAERSKMSIPEALYWYNVSADKNGASPMDKIYSYTIGVKGLGKENLPAQNVTNKRFRIGDKVWLKPPNARCYTKWQPATITRNASKQIVEVNGIPRHVKHVRPRNDTQSCIIPDVEIEMISETGLENAKNQGEQVKDETNEENVEAEDRPQEIDMLLRRSGRQRRMPSKYFGCYLDDPAFEKYSAELHPIKVKNEVWSAVGIDLIGPLPLTERRNKCIITATCLFFKWPEAAYLSDKTAASAAEFFYTCFKRHGCCKVQISEFVNESDESKYNLKSPDENLKVRRPKGKRLDPKYTRGTIKHGGEKSAKVWGCFSGLSGFGLIYRINGIMDQYVYCNILKERVVPCTDNNMPF</sequence>
<dbReference type="PANTHER" id="PTHR37984:SF5">
    <property type="entry name" value="PROTEIN NYNRIN-LIKE"/>
    <property type="match status" value="1"/>
</dbReference>
<dbReference type="PANTHER" id="PTHR37984">
    <property type="entry name" value="PROTEIN CBG26694"/>
    <property type="match status" value="1"/>
</dbReference>
<dbReference type="SUPFAM" id="SSF53098">
    <property type="entry name" value="Ribonuclease H-like"/>
    <property type="match status" value="3"/>
</dbReference>
<dbReference type="PROSITE" id="PS50994">
    <property type="entry name" value="INTEGRASE"/>
    <property type="match status" value="1"/>
</dbReference>
<dbReference type="RefSeq" id="XP_065664772.1">
    <property type="nucleotide sequence ID" value="XM_065808700.1"/>
</dbReference>
<dbReference type="Pfam" id="PF13456">
    <property type="entry name" value="RVT_3"/>
    <property type="match status" value="1"/>
</dbReference>
<dbReference type="Proteomes" id="UP001652625">
    <property type="component" value="Chromosome 10"/>
</dbReference>
<dbReference type="InterPro" id="IPR036397">
    <property type="entry name" value="RNaseH_sf"/>
</dbReference>
<dbReference type="InterPro" id="IPR050951">
    <property type="entry name" value="Retrovirus_Pol_polyprotein"/>
</dbReference>
<dbReference type="Pfam" id="PF17921">
    <property type="entry name" value="Integrase_H2C2"/>
    <property type="match status" value="1"/>
</dbReference>
<evidence type="ECO:0000313" key="3">
    <source>
        <dbReference type="Proteomes" id="UP001652625"/>
    </source>
</evidence>
<dbReference type="Gene3D" id="3.30.420.10">
    <property type="entry name" value="Ribonuclease H-like superfamily/Ribonuclease H"/>
    <property type="match status" value="3"/>
</dbReference>
<dbReference type="InterPro" id="IPR044730">
    <property type="entry name" value="RNase_H-like_dom_plant"/>
</dbReference>
<gene>
    <name evidence="4" type="primary">LOC136086402</name>
</gene>
<evidence type="ECO:0000256" key="1">
    <source>
        <dbReference type="SAM" id="MobiDB-lite"/>
    </source>
</evidence>
<proteinExistence type="predicted"/>
<feature type="domain" description="Integrase catalytic" evidence="2">
    <location>
        <begin position="369"/>
        <end position="547"/>
    </location>
</feature>
<dbReference type="InterPro" id="IPR001584">
    <property type="entry name" value="Integrase_cat-core"/>
</dbReference>